<evidence type="ECO:0000313" key="1">
    <source>
        <dbReference type="EMBL" id="KAF5828089.1"/>
    </source>
</evidence>
<proteinExistence type="predicted"/>
<reference evidence="1" key="1">
    <citation type="submission" date="2017-08" db="EMBL/GenBank/DDBJ databases">
        <authorList>
            <person name="Polle J.E."/>
            <person name="Barry K."/>
            <person name="Cushman J."/>
            <person name="Schmutz J."/>
            <person name="Tran D."/>
            <person name="Hathwaick L.T."/>
            <person name="Yim W.C."/>
            <person name="Jenkins J."/>
            <person name="Mckie-Krisberg Z.M."/>
            <person name="Prochnik S."/>
            <person name="Lindquist E."/>
            <person name="Dockter R.B."/>
            <person name="Adam C."/>
            <person name="Molina H."/>
            <person name="Bunkerborg J."/>
            <person name="Jin E."/>
            <person name="Buchheim M."/>
            <person name="Magnuson J."/>
        </authorList>
    </citation>
    <scope>NUCLEOTIDE SEQUENCE</scope>
    <source>
        <strain evidence="1">CCAP 19/18</strain>
    </source>
</reference>
<sequence>MACKRSEAGYSFASAPAQHPLCGQAEDMKASCHGPGL</sequence>
<gene>
    <name evidence="1" type="ORF">DUNSADRAFT_18252</name>
</gene>
<accession>A0ABQ7G0G2</accession>
<protein>
    <submittedName>
        <fullName evidence="1">Uncharacterized protein</fullName>
    </submittedName>
</protein>
<evidence type="ECO:0000313" key="2">
    <source>
        <dbReference type="Proteomes" id="UP000815325"/>
    </source>
</evidence>
<keyword evidence="2" id="KW-1185">Reference proteome</keyword>
<dbReference type="Proteomes" id="UP000815325">
    <property type="component" value="Unassembled WGS sequence"/>
</dbReference>
<comment type="caution">
    <text evidence="1">The sequence shown here is derived from an EMBL/GenBank/DDBJ whole genome shotgun (WGS) entry which is preliminary data.</text>
</comment>
<organism evidence="1 2">
    <name type="scientific">Dunaliella salina</name>
    <name type="common">Green alga</name>
    <name type="synonym">Protococcus salinus</name>
    <dbReference type="NCBI Taxonomy" id="3046"/>
    <lineage>
        <taxon>Eukaryota</taxon>
        <taxon>Viridiplantae</taxon>
        <taxon>Chlorophyta</taxon>
        <taxon>core chlorophytes</taxon>
        <taxon>Chlorophyceae</taxon>
        <taxon>CS clade</taxon>
        <taxon>Chlamydomonadales</taxon>
        <taxon>Dunaliellaceae</taxon>
        <taxon>Dunaliella</taxon>
    </lineage>
</organism>
<dbReference type="EMBL" id="MU070365">
    <property type="protein sequence ID" value="KAF5828089.1"/>
    <property type="molecule type" value="Genomic_DNA"/>
</dbReference>
<name>A0ABQ7G0G2_DUNSA</name>